<sequence length="101" mass="11760">MYSNPTQRPYKPDLHSTPFTSRGYATVKHPNSNYTSDEKAINHTIGTLYNSTINPNIWVEDNEIATFAEKKTETDYWTSDDDFKGYDLSRNNLKLNLMEYL</sequence>
<evidence type="ECO:0000256" key="1">
    <source>
        <dbReference type="SAM" id="MobiDB-lite"/>
    </source>
</evidence>
<protein>
    <submittedName>
        <fullName evidence="2">Uncharacterized protein</fullName>
    </submittedName>
</protein>
<dbReference type="Proteomes" id="UP000266673">
    <property type="component" value="Unassembled WGS sequence"/>
</dbReference>
<gene>
    <name evidence="2" type="ORF">C2G38_2231858</name>
</gene>
<comment type="caution">
    <text evidence="2">The sequence shown here is derived from an EMBL/GenBank/DDBJ whole genome shotgun (WGS) entry which is preliminary data.</text>
</comment>
<accession>A0A397TWJ9</accession>
<dbReference type="AlphaFoldDB" id="A0A397TWJ9"/>
<keyword evidence="3" id="KW-1185">Reference proteome</keyword>
<reference evidence="2 3" key="1">
    <citation type="submission" date="2018-06" db="EMBL/GenBank/DDBJ databases">
        <title>Comparative genomics reveals the genomic features of Rhizophagus irregularis, R. cerebriforme, R. diaphanum and Gigaspora rosea, and their symbiotic lifestyle signature.</title>
        <authorList>
            <person name="Morin E."/>
            <person name="San Clemente H."/>
            <person name="Chen E.C.H."/>
            <person name="De La Providencia I."/>
            <person name="Hainaut M."/>
            <person name="Kuo A."/>
            <person name="Kohler A."/>
            <person name="Murat C."/>
            <person name="Tang N."/>
            <person name="Roy S."/>
            <person name="Loubradou J."/>
            <person name="Henrissat B."/>
            <person name="Grigoriev I.V."/>
            <person name="Corradi N."/>
            <person name="Roux C."/>
            <person name="Martin F.M."/>
        </authorList>
    </citation>
    <scope>NUCLEOTIDE SEQUENCE [LARGE SCALE GENOMIC DNA]</scope>
    <source>
        <strain evidence="2 3">DAOM 194757</strain>
    </source>
</reference>
<feature type="region of interest" description="Disordered" evidence="1">
    <location>
        <begin position="1"/>
        <end position="35"/>
    </location>
</feature>
<evidence type="ECO:0000313" key="2">
    <source>
        <dbReference type="EMBL" id="RIB01107.1"/>
    </source>
</evidence>
<dbReference type="EMBL" id="QKWP01003323">
    <property type="protein sequence ID" value="RIB01107.1"/>
    <property type="molecule type" value="Genomic_DNA"/>
</dbReference>
<name>A0A397TWJ9_9GLOM</name>
<organism evidence="2 3">
    <name type="scientific">Gigaspora rosea</name>
    <dbReference type="NCBI Taxonomy" id="44941"/>
    <lineage>
        <taxon>Eukaryota</taxon>
        <taxon>Fungi</taxon>
        <taxon>Fungi incertae sedis</taxon>
        <taxon>Mucoromycota</taxon>
        <taxon>Glomeromycotina</taxon>
        <taxon>Glomeromycetes</taxon>
        <taxon>Diversisporales</taxon>
        <taxon>Gigasporaceae</taxon>
        <taxon>Gigaspora</taxon>
    </lineage>
</organism>
<proteinExistence type="predicted"/>
<evidence type="ECO:0000313" key="3">
    <source>
        <dbReference type="Proteomes" id="UP000266673"/>
    </source>
</evidence>